<dbReference type="GeneTree" id="ENSGT00950000183558"/>
<dbReference type="SUPFAM" id="SSF57362">
    <property type="entry name" value="BPTI-like"/>
    <property type="match status" value="1"/>
</dbReference>
<name>A0A8C3YCS6_9CETA</name>
<accession>A0A8C3YCS6</accession>
<dbReference type="InterPro" id="IPR050098">
    <property type="entry name" value="TFPI/VKTCI-like"/>
</dbReference>
<dbReference type="Proteomes" id="UP000694540">
    <property type="component" value="Unplaced"/>
</dbReference>
<dbReference type="Pfam" id="PF00014">
    <property type="entry name" value="Kunitz_BPTI"/>
    <property type="match status" value="1"/>
</dbReference>
<evidence type="ECO:0000256" key="2">
    <source>
        <dbReference type="SAM" id="SignalP"/>
    </source>
</evidence>
<organism evidence="4 5">
    <name type="scientific">Catagonus wagneri</name>
    <name type="common">Chacoan peccary</name>
    <dbReference type="NCBI Taxonomy" id="51154"/>
    <lineage>
        <taxon>Eukaryota</taxon>
        <taxon>Metazoa</taxon>
        <taxon>Chordata</taxon>
        <taxon>Craniata</taxon>
        <taxon>Vertebrata</taxon>
        <taxon>Euteleostomi</taxon>
        <taxon>Mammalia</taxon>
        <taxon>Eutheria</taxon>
        <taxon>Laurasiatheria</taxon>
        <taxon>Artiodactyla</taxon>
        <taxon>Suina</taxon>
        <taxon>Tayassuidae</taxon>
        <taxon>Catagonus</taxon>
    </lineage>
</organism>
<dbReference type="GO" id="GO:0004867">
    <property type="term" value="F:serine-type endopeptidase inhibitor activity"/>
    <property type="evidence" value="ECO:0007669"/>
    <property type="project" value="InterPro"/>
</dbReference>
<evidence type="ECO:0000256" key="1">
    <source>
        <dbReference type="ARBA" id="ARBA00023157"/>
    </source>
</evidence>
<evidence type="ECO:0000313" key="4">
    <source>
        <dbReference type="Ensembl" id="ENSCWAP00000005137.1"/>
    </source>
</evidence>
<proteinExistence type="predicted"/>
<keyword evidence="1" id="KW-1015">Disulfide bond</keyword>
<dbReference type="Gene3D" id="4.10.410.10">
    <property type="entry name" value="Pancreatic trypsin inhibitor Kunitz domain"/>
    <property type="match status" value="1"/>
</dbReference>
<dbReference type="SMART" id="SM00131">
    <property type="entry name" value="KU"/>
    <property type="match status" value="1"/>
</dbReference>
<dbReference type="AlphaFoldDB" id="A0A8C3YCS6"/>
<dbReference type="InterPro" id="IPR002223">
    <property type="entry name" value="Kunitz_BPTI"/>
</dbReference>
<protein>
    <recommendedName>
        <fullName evidence="3">BPTI/Kunitz inhibitor domain-containing protein</fullName>
    </recommendedName>
</protein>
<dbReference type="PRINTS" id="PR00759">
    <property type="entry name" value="BASICPTASE"/>
</dbReference>
<dbReference type="PANTHER" id="PTHR10083">
    <property type="entry name" value="KUNITZ-TYPE PROTEASE INHIBITOR-RELATED"/>
    <property type="match status" value="1"/>
</dbReference>
<evidence type="ECO:0000313" key="5">
    <source>
        <dbReference type="Proteomes" id="UP000694540"/>
    </source>
</evidence>
<sequence>SNSIPSLGPSICFLFLLPLAASRRQDASQEWFQTSPALCQLPPAGGPCKAALRRYYYNSTSTACEPFMYGGCQGNANNFETPLKMTPAQPQALTESWLSCPSCVETLFCCNAPGLSQ</sequence>
<dbReference type="PROSITE" id="PS50279">
    <property type="entry name" value="BPTI_KUNITZ_2"/>
    <property type="match status" value="1"/>
</dbReference>
<keyword evidence="5" id="KW-1185">Reference proteome</keyword>
<dbReference type="GO" id="GO:0005615">
    <property type="term" value="C:extracellular space"/>
    <property type="evidence" value="ECO:0007669"/>
    <property type="project" value="TreeGrafter"/>
</dbReference>
<dbReference type="Ensembl" id="ENSCWAT00000005561.1">
    <property type="protein sequence ID" value="ENSCWAP00000005137.1"/>
    <property type="gene ID" value="ENSCWAG00000003963.1"/>
</dbReference>
<dbReference type="PANTHER" id="PTHR10083:SF380">
    <property type="entry name" value="COLOSTRUM TRYPSIN INHIBITOR"/>
    <property type="match status" value="1"/>
</dbReference>
<feature type="signal peptide" evidence="2">
    <location>
        <begin position="1"/>
        <end position="22"/>
    </location>
</feature>
<reference evidence="4" key="1">
    <citation type="submission" date="2025-08" db="UniProtKB">
        <authorList>
            <consortium name="Ensembl"/>
        </authorList>
    </citation>
    <scope>IDENTIFICATION</scope>
</reference>
<feature type="domain" description="BPTI/Kunitz inhibitor" evidence="3">
    <location>
        <begin position="39"/>
        <end position="81"/>
    </location>
</feature>
<feature type="chain" id="PRO_5034700568" description="BPTI/Kunitz inhibitor domain-containing protein" evidence="2">
    <location>
        <begin position="23"/>
        <end position="117"/>
    </location>
</feature>
<keyword evidence="2" id="KW-0732">Signal</keyword>
<dbReference type="InterPro" id="IPR036880">
    <property type="entry name" value="Kunitz_BPTI_sf"/>
</dbReference>
<evidence type="ECO:0000259" key="3">
    <source>
        <dbReference type="PROSITE" id="PS50279"/>
    </source>
</evidence>
<reference evidence="4" key="2">
    <citation type="submission" date="2025-09" db="UniProtKB">
        <authorList>
            <consortium name="Ensembl"/>
        </authorList>
    </citation>
    <scope>IDENTIFICATION</scope>
</reference>